<reference evidence="1" key="1">
    <citation type="submission" date="2022-03" db="EMBL/GenBank/DDBJ databases">
        <authorList>
            <person name="Martin C."/>
        </authorList>
    </citation>
    <scope>NUCLEOTIDE SEQUENCE</scope>
</reference>
<comment type="caution">
    <text evidence="1">The sequence shown here is derived from an EMBL/GenBank/DDBJ whole genome shotgun (WGS) entry which is preliminary data.</text>
</comment>
<dbReference type="InterPro" id="IPR013211">
    <property type="entry name" value="LVIVD"/>
</dbReference>
<dbReference type="OrthoDB" id="2099887at2759"/>
<dbReference type="Proteomes" id="UP000749559">
    <property type="component" value="Unassembled WGS sequence"/>
</dbReference>
<dbReference type="PANTHER" id="PTHR38787">
    <property type="entry name" value="REGULATORY P DOMAIN-CONTAINING PROTEIN"/>
    <property type="match status" value="1"/>
</dbReference>
<dbReference type="AlphaFoldDB" id="A0A8J1Y220"/>
<gene>
    <name evidence="1" type="ORF">OFUS_LOCUS885</name>
</gene>
<dbReference type="PANTHER" id="PTHR38787:SF3">
    <property type="entry name" value="REGULATORY P DOMAIN-CONTAINING PROTEIN"/>
    <property type="match status" value="1"/>
</dbReference>
<name>A0A8J1Y220_OWEFU</name>
<evidence type="ECO:0000313" key="1">
    <source>
        <dbReference type="EMBL" id="CAH1773263.1"/>
    </source>
</evidence>
<keyword evidence="2" id="KW-1185">Reference proteome</keyword>
<dbReference type="GO" id="GO:0005576">
    <property type="term" value="C:extracellular region"/>
    <property type="evidence" value="ECO:0007669"/>
    <property type="project" value="TreeGrafter"/>
</dbReference>
<dbReference type="Pfam" id="PF08309">
    <property type="entry name" value="LVIVD"/>
    <property type="match status" value="2"/>
</dbReference>
<protein>
    <submittedName>
        <fullName evidence="1">Uncharacterized protein</fullName>
    </submittedName>
</protein>
<dbReference type="NCBIfam" id="TIGR04312">
    <property type="entry name" value="choice_anch_B"/>
    <property type="match status" value="1"/>
</dbReference>
<organism evidence="1 2">
    <name type="scientific">Owenia fusiformis</name>
    <name type="common">Polychaete worm</name>
    <dbReference type="NCBI Taxonomy" id="6347"/>
    <lineage>
        <taxon>Eukaryota</taxon>
        <taxon>Metazoa</taxon>
        <taxon>Spiralia</taxon>
        <taxon>Lophotrochozoa</taxon>
        <taxon>Annelida</taxon>
        <taxon>Polychaeta</taxon>
        <taxon>Sedentaria</taxon>
        <taxon>Canalipalpata</taxon>
        <taxon>Sabellida</taxon>
        <taxon>Oweniida</taxon>
        <taxon>Oweniidae</taxon>
        <taxon>Owenia</taxon>
    </lineage>
</organism>
<sequence length="528" mass="59452">MWSSIVAIAALVAVGLAKQVPTCQYGEWSSCGGETCASNFKKGRMESFELTATKFDAGRQYMKMMTKEKLKSAAERVSCRKDGTCPELMGQAPTDGPRKCIDGAAGTIPGSSSPLACHNIDQLSFLSLDALDMDHDDAYNRESNDIWGWTDPDNGEEYVIHCMTTGTSFVRISPDPENPTVVAFLPTHTSTSSWRDAKVINNHAYIGSEASGHGMQVFDLTRLRGQESLGVVSHDFHYNKVGNSHNIISNEETNTIFIVGASGSYWSDYISCSSGLHMVDVSDPKQPVFAGCYSEDGYTHDAQCVIYRGPDGRYTGREICFNYNEDSLTIVDVTDRSNPVMVSKMGYDLSKYTHQGWLTEDQTMLLLDDEQDEYYEKNGDQNTYTYLWDVKDLRNPVWRDTFISTQQSIDHNQYIKGDWTYQSNYEAGLRILRIDQRGFQLTETGFFDVLSDVDDGRVRYSGSWSNYPYFDSGVIAMTSIEYGLYLVKPDMERMEAEYFMQQNGLQSRDSRDPMCPTQTRACPAPRCY</sequence>
<dbReference type="InterPro" id="IPR027589">
    <property type="entry name" value="Choice_anch_B"/>
</dbReference>
<evidence type="ECO:0000313" key="2">
    <source>
        <dbReference type="Proteomes" id="UP000749559"/>
    </source>
</evidence>
<accession>A0A8J1Y220</accession>
<proteinExistence type="predicted"/>
<dbReference type="EMBL" id="CAIIXF020000001">
    <property type="protein sequence ID" value="CAH1773263.1"/>
    <property type="molecule type" value="Genomic_DNA"/>
</dbReference>